<proteinExistence type="predicted"/>
<keyword evidence="1" id="KW-0175">Coiled coil</keyword>
<evidence type="ECO:0000313" key="3">
    <source>
        <dbReference type="Proteomes" id="UP000812277"/>
    </source>
</evidence>
<accession>A0ABS7D4X0</accession>
<sequence length="246" mass="27327">MRMQPTNGYSYSPWDMCKAMSQQIQQLTGMLEQQQAALMKLSREVSMLTERVTSAESKPMYNIERLEYNFDQLKVEKLDGTLNIGMTPPNEEQFKEIGQVVIPGGNQQAPLGLTDHNKQSGDAAPFLGMNASTGADGALSQPPYPEIRRDVDLYLTTAAPAKLAQLEAELGLTLDQHHRNLIIEDIRRQISTRINFYIQAASKKEKSGGISNEPTIEQIHSDVVAKTTRDIDTALRGYVTKLKSSG</sequence>
<feature type="coiled-coil region" evidence="1">
    <location>
        <begin position="17"/>
        <end position="58"/>
    </location>
</feature>
<dbReference type="InterPro" id="IPR019673">
    <property type="entry name" value="Spore_germination_GerPC"/>
</dbReference>
<gene>
    <name evidence="2" type="ORF">K0T92_05710</name>
</gene>
<dbReference type="Pfam" id="PF10737">
    <property type="entry name" value="GerPC"/>
    <property type="match status" value="1"/>
</dbReference>
<dbReference type="Proteomes" id="UP000812277">
    <property type="component" value="Unassembled WGS sequence"/>
</dbReference>
<reference evidence="2 3" key="1">
    <citation type="submission" date="2021-07" db="EMBL/GenBank/DDBJ databases">
        <title>Paenibacillus radiodurans sp. nov., isolated from the southeastern edge of Tengger Desert.</title>
        <authorList>
            <person name="Zhang G."/>
        </authorList>
    </citation>
    <scope>NUCLEOTIDE SEQUENCE [LARGE SCALE GENOMIC DNA]</scope>
    <source>
        <strain evidence="2 3">DT7-4</strain>
    </source>
</reference>
<name>A0ABS7D4X0_9BACL</name>
<evidence type="ECO:0000256" key="1">
    <source>
        <dbReference type="SAM" id="Coils"/>
    </source>
</evidence>
<dbReference type="EMBL" id="JAHZIJ010000002">
    <property type="protein sequence ID" value="MBW7474233.1"/>
    <property type="molecule type" value="Genomic_DNA"/>
</dbReference>
<keyword evidence="3" id="KW-1185">Reference proteome</keyword>
<comment type="caution">
    <text evidence="2">The sequence shown here is derived from an EMBL/GenBank/DDBJ whole genome shotgun (WGS) entry which is preliminary data.</text>
</comment>
<evidence type="ECO:0000313" key="2">
    <source>
        <dbReference type="EMBL" id="MBW7474233.1"/>
    </source>
</evidence>
<organism evidence="2 3">
    <name type="scientific">Paenibacillus oenotherae</name>
    <dbReference type="NCBI Taxonomy" id="1435645"/>
    <lineage>
        <taxon>Bacteria</taxon>
        <taxon>Bacillati</taxon>
        <taxon>Bacillota</taxon>
        <taxon>Bacilli</taxon>
        <taxon>Bacillales</taxon>
        <taxon>Paenibacillaceae</taxon>
        <taxon>Paenibacillus</taxon>
    </lineage>
</organism>
<protein>
    <submittedName>
        <fullName evidence="2">Spore germination protein GerPC</fullName>
    </submittedName>
</protein>